<dbReference type="EMBL" id="JBFXLS010000011">
    <property type="protein sequence ID" value="KAL2830883.1"/>
    <property type="molecule type" value="Genomic_DNA"/>
</dbReference>
<keyword evidence="3" id="KW-1185">Reference proteome</keyword>
<feature type="compositionally biased region" description="Basic and acidic residues" evidence="1">
    <location>
        <begin position="243"/>
        <end position="259"/>
    </location>
</feature>
<feature type="region of interest" description="Disordered" evidence="1">
    <location>
        <begin position="243"/>
        <end position="287"/>
    </location>
</feature>
<sequence>MPLAQMDALGAFAFLSDNLPDWMTRLSDLTTHTRVKHAEFAEAFKKHSTAPLKPRKLRNSSVCSIQTNSLRNEGGSLRKAGAEDGDISSLASGDGLAVISTRHNLIIHYDGYTQKALEELVRNIGAARNNLRKGKMSQLPLPGGPRSAARSAARPMLPNLDSAPDDQLLANIRSARTRGPPPPTRVQRQSPFDLTDKHLELAHSFCETAAYHFLRAGGCQSQLSSVKERFTVLLKIATEEVQRLEQEKKENSVEEKPESPTKAPEQKSQSLKRPASSEGSIEVDDEQIEVEPIDLSAFRVGRIR</sequence>
<feature type="region of interest" description="Disordered" evidence="1">
    <location>
        <begin position="134"/>
        <end position="165"/>
    </location>
</feature>
<organism evidence="2 3">
    <name type="scientific">Aspergillus cavernicola</name>
    <dbReference type="NCBI Taxonomy" id="176166"/>
    <lineage>
        <taxon>Eukaryota</taxon>
        <taxon>Fungi</taxon>
        <taxon>Dikarya</taxon>
        <taxon>Ascomycota</taxon>
        <taxon>Pezizomycotina</taxon>
        <taxon>Eurotiomycetes</taxon>
        <taxon>Eurotiomycetidae</taxon>
        <taxon>Eurotiales</taxon>
        <taxon>Aspergillaceae</taxon>
        <taxon>Aspergillus</taxon>
        <taxon>Aspergillus subgen. Nidulantes</taxon>
    </lineage>
</organism>
<evidence type="ECO:0000313" key="2">
    <source>
        <dbReference type="EMBL" id="KAL2830883.1"/>
    </source>
</evidence>
<evidence type="ECO:0000313" key="3">
    <source>
        <dbReference type="Proteomes" id="UP001610335"/>
    </source>
</evidence>
<evidence type="ECO:0000256" key="1">
    <source>
        <dbReference type="SAM" id="MobiDB-lite"/>
    </source>
</evidence>
<protein>
    <submittedName>
        <fullName evidence="2">Uncharacterized protein</fullName>
    </submittedName>
</protein>
<proteinExistence type="predicted"/>
<name>A0ABR4ISX6_9EURO</name>
<feature type="compositionally biased region" description="Low complexity" evidence="1">
    <location>
        <begin position="144"/>
        <end position="155"/>
    </location>
</feature>
<comment type="caution">
    <text evidence="2">The sequence shown here is derived from an EMBL/GenBank/DDBJ whole genome shotgun (WGS) entry which is preliminary data.</text>
</comment>
<accession>A0ABR4ISX6</accession>
<feature type="non-terminal residue" evidence="2">
    <location>
        <position position="304"/>
    </location>
</feature>
<gene>
    <name evidence="2" type="ORF">BDW59DRAFT_140922</name>
</gene>
<reference evidence="2 3" key="1">
    <citation type="submission" date="2024-07" db="EMBL/GenBank/DDBJ databases">
        <title>Section-level genome sequencing and comparative genomics of Aspergillus sections Usti and Cavernicolus.</title>
        <authorList>
            <consortium name="Lawrence Berkeley National Laboratory"/>
            <person name="Nybo J.L."/>
            <person name="Vesth T.C."/>
            <person name="Theobald S."/>
            <person name="Frisvad J.C."/>
            <person name="Larsen T.O."/>
            <person name="Kjaerboelling I."/>
            <person name="Rothschild-Mancinelli K."/>
            <person name="Lyhne E.K."/>
            <person name="Kogle M.E."/>
            <person name="Barry K."/>
            <person name="Clum A."/>
            <person name="Na H."/>
            <person name="Ledsgaard L."/>
            <person name="Lin J."/>
            <person name="Lipzen A."/>
            <person name="Kuo A."/>
            <person name="Riley R."/>
            <person name="Mondo S."/>
            <person name="LaButti K."/>
            <person name="Haridas S."/>
            <person name="Pangalinan J."/>
            <person name="Salamov A.A."/>
            <person name="Simmons B.A."/>
            <person name="Magnuson J.K."/>
            <person name="Chen J."/>
            <person name="Drula E."/>
            <person name="Henrissat B."/>
            <person name="Wiebenga A."/>
            <person name="Lubbers R.J."/>
            <person name="Gomes A.C."/>
            <person name="Makela M.R."/>
            <person name="Stajich J."/>
            <person name="Grigoriev I.V."/>
            <person name="Mortensen U.H."/>
            <person name="De vries R.P."/>
            <person name="Baker S.E."/>
            <person name="Andersen M.R."/>
        </authorList>
    </citation>
    <scope>NUCLEOTIDE SEQUENCE [LARGE SCALE GENOMIC DNA]</scope>
    <source>
        <strain evidence="2 3">CBS 600.67</strain>
    </source>
</reference>
<dbReference type="Proteomes" id="UP001610335">
    <property type="component" value="Unassembled WGS sequence"/>
</dbReference>